<keyword evidence="3" id="KW-1185">Reference proteome</keyword>
<evidence type="ECO:0000313" key="2">
    <source>
        <dbReference type="EMBL" id="WXB75342.1"/>
    </source>
</evidence>
<keyword evidence="1" id="KW-0472">Membrane</keyword>
<feature type="transmembrane region" description="Helical" evidence="1">
    <location>
        <begin position="6"/>
        <end position="23"/>
    </location>
</feature>
<dbReference type="Proteomes" id="UP001382727">
    <property type="component" value="Chromosome"/>
</dbReference>
<protein>
    <submittedName>
        <fullName evidence="2">DUF2306 domain-containing protein</fullName>
    </submittedName>
</protein>
<feature type="transmembrane region" description="Helical" evidence="1">
    <location>
        <begin position="35"/>
        <end position="52"/>
    </location>
</feature>
<feature type="transmembrane region" description="Helical" evidence="1">
    <location>
        <begin position="128"/>
        <end position="149"/>
    </location>
</feature>
<dbReference type="EMBL" id="CP144913">
    <property type="protein sequence ID" value="WXB75342.1"/>
    <property type="molecule type" value="Genomic_DNA"/>
</dbReference>
<dbReference type="RefSeq" id="WP_338748054.1">
    <property type="nucleotide sequence ID" value="NZ_CP144913.1"/>
</dbReference>
<gene>
    <name evidence="2" type="ORF">V1351_10285</name>
</gene>
<evidence type="ECO:0000256" key="1">
    <source>
        <dbReference type="SAM" id="Phobius"/>
    </source>
</evidence>
<keyword evidence="1" id="KW-0812">Transmembrane</keyword>
<keyword evidence="1" id="KW-1133">Transmembrane helix</keyword>
<name>A0ABZ2ME87_9MICO</name>
<feature type="transmembrane region" description="Helical" evidence="1">
    <location>
        <begin position="64"/>
        <end position="83"/>
    </location>
</feature>
<evidence type="ECO:0000313" key="3">
    <source>
        <dbReference type="Proteomes" id="UP001382727"/>
    </source>
</evidence>
<sequence length="157" mass="16654">MTPLLVSHLLAALVALPLGGYQLFRPTKGDPRHVLLGRLWAGLMVWVAISSFGLRDLNHGEFSLLHILSTVTLVTVTLGVVAARRGNLAAHKGNMRGSWLGLCGAFVGAVAVPERTIPTFVVTRPADAVVAAVLLVVVTMLLVHLGTVLTREPAGRQ</sequence>
<dbReference type="Pfam" id="PF10067">
    <property type="entry name" value="DUF2306"/>
    <property type="match status" value="1"/>
</dbReference>
<reference evidence="2 3" key="1">
    <citation type="submission" date="2024-02" db="EMBL/GenBank/DDBJ databases">
        <title>Janibacter sp. nov., isolated from gut of marine sandworm.</title>
        <authorList>
            <person name="Kim B."/>
            <person name="Jun M.O."/>
            <person name="Shin N.-R."/>
        </authorList>
    </citation>
    <scope>NUCLEOTIDE SEQUENCE [LARGE SCALE GENOMIC DNA]</scope>
    <source>
        <strain evidence="2 3">A1S7</strain>
    </source>
</reference>
<organism evidence="2 3">
    <name type="scientific">Janibacter alittae</name>
    <dbReference type="NCBI Taxonomy" id="3115209"/>
    <lineage>
        <taxon>Bacteria</taxon>
        <taxon>Bacillati</taxon>
        <taxon>Actinomycetota</taxon>
        <taxon>Actinomycetes</taxon>
        <taxon>Micrococcales</taxon>
        <taxon>Intrasporangiaceae</taxon>
        <taxon>Janibacter</taxon>
    </lineage>
</organism>
<feature type="transmembrane region" description="Helical" evidence="1">
    <location>
        <begin position="95"/>
        <end position="113"/>
    </location>
</feature>
<dbReference type="InterPro" id="IPR018750">
    <property type="entry name" value="DUF2306_membrane"/>
</dbReference>
<accession>A0ABZ2ME87</accession>
<proteinExistence type="predicted"/>